<evidence type="ECO:0000313" key="2">
    <source>
        <dbReference type="Proteomes" id="UP001164746"/>
    </source>
</evidence>
<reference evidence="1" key="1">
    <citation type="submission" date="2022-11" db="EMBL/GenBank/DDBJ databases">
        <title>Centuries of genome instability and evolution in soft-shell clam transmissible cancer (bioRxiv).</title>
        <authorList>
            <person name="Hart S.F.M."/>
            <person name="Yonemitsu M.A."/>
            <person name="Giersch R.M."/>
            <person name="Beal B.F."/>
            <person name="Arriagada G."/>
            <person name="Davis B.W."/>
            <person name="Ostrander E.A."/>
            <person name="Goff S.P."/>
            <person name="Metzger M.J."/>
        </authorList>
    </citation>
    <scope>NUCLEOTIDE SEQUENCE</scope>
    <source>
        <strain evidence="1">MELC-2E11</strain>
        <tissue evidence="1">Siphon/mantle</tissue>
    </source>
</reference>
<protein>
    <submittedName>
        <fullName evidence="1">Uncharacterized protein</fullName>
    </submittedName>
</protein>
<sequence>MCPQKQGKEKQYVLVRPFWVNNDYHRNLSGVLTKEEDRSIFEDDLQPHFLPKDHFTVDVSGILSSTDPDFLSDVDSHEDFQVMAVQSVYCYNCCDRPAINSRQVINPEERRKCSSCNNMPDTEQHYGSAMVILKKRDRFLQVRFFMDNLKTLFKVDDITYSNKLLQQLKTQVPVTGRDRFTNTGVEILSVKRRIDA</sequence>
<evidence type="ECO:0000313" key="1">
    <source>
        <dbReference type="EMBL" id="WAR20997.1"/>
    </source>
</evidence>
<organism evidence="1 2">
    <name type="scientific">Mya arenaria</name>
    <name type="common">Soft-shell clam</name>
    <dbReference type="NCBI Taxonomy" id="6604"/>
    <lineage>
        <taxon>Eukaryota</taxon>
        <taxon>Metazoa</taxon>
        <taxon>Spiralia</taxon>
        <taxon>Lophotrochozoa</taxon>
        <taxon>Mollusca</taxon>
        <taxon>Bivalvia</taxon>
        <taxon>Autobranchia</taxon>
        <taxon>Heteroconchia</taxon>
        <taxon>Euheterodonta</taxon>
        <taxon>Imparidentia</taxon>
        <taxon>Neoheterodontei</taxon>
        <taxon>Myida</taxon>
        <taxon>Myoidea</taxon>
        <taxon>Myidae</taxon>
        <taxon>Mya</taxon>
    </lineage>
</organism>
<accession>A0ABY7FIX3</accession>
<gene>
    <name evidence="1" type="ORF">MAR_014971</name>
</gene>
<proteinExistence type="predicted"/>
<keyword evidence="2" id="KW-1185">Reference proteome</keyword>
<dbReference type="EMBL" id="CP111023">
    <property type="protein sequence ID" value="WAR20997.1"/>
    <property type="molecule type" value="Genomic_DNA"/>
</dbReference>
<dbReference type="Proteomes" id="UP001164746">
    <property type="component" value="Chromosome 12"/>
</dbReference>
<name>A0ABY7FIX3_MYAAR</name>